<evidence type="ECO:0000256" key="3">
    <source>
        <dbReference type="SAM" id="MobiDB-lite"/>
    </source>
</evidence>
<name>A0ABQ4Z8T3_9ASTR</name>
<evidence type="ECO:0000313" key="5">
    <source>
        <dbReference type="EMBL" id="GJS86584.1"/>
    </source>
</evidence>
<feature type="region of interest" description="Disordered" evidence="3">
    <location>
        <begin position="588"/>
        <end position="619"/>
    </location>
</feature>
<dbReference type="PANTHER" id="PTHR42648">
    <property type="entry name" value="TRANSPOSASE, PUTATIVE-RELATED"/>
    <property type="match status" value="1"/>
</dbReference>
<dbReference type="Proteomes" id="UP001151760">
    <property type="component" value="Unassembled WGS sequence"/>
</dbReference>
<dbReference type="SUPFAM" id="SSF53098">
    <property type="entry name" value="Ribonuclease H-like"/>
    <property type="match status" value="1"/>
</dbReference>
<accession>A0ABQ4Z8T3</accession>
<dbReference type="InterPro" id="IPR057670">
    <property type="entry name" value="SH3_retrovirus"/>
</dbReference>
<dbReference type="Pfam" id="PF25597">
    <property type="entry name" value="SH3_retrovirus"/>
    <property type="match status" value="1"/>
</dbReference>
<dbReference type="InterPro" id="IPR025724">
    <property type="entry name" value="GAG-pre-integrase_dom"/>
</dbReference>
<dbReference type="Pfam" id="PF13976">
    <property type="entry name" value="gag_pre-integrs"/>
    <property type="match status" value="1"/>
</dbReference>
<dbReference type="InterPro" id="IPR012337">
    <property type="entry name" value="RNaseH-like_sf"/>
</dbReference>
<keyword evidence="1" id="KW-0479">Metal-binding</keyword>
<comment type="caution">
    <text evidence="5">The sequence shown here is derived from an EMBL/GenBank/DDBJ whole genome shotgun (WGS) entry which is preliminary data.</text>
</comment>
<sequence length="782" mass="89017">MKDKVMPNTSHVKFKKTEVEEHPRISSISNQTKSVTACNDSLNSRTSNVNVVCATCGKCVFNSNHDACVSKFLNAVNARTKKPIVVLISTRKPKSQVNKSVATPHMKTVASESTTTNSKSYYKMLYKRTSNAWKWWITQQCSSAYTWVPKTKRKWVPKVRNESVTKTVSFAIDNVSRITNVLKLANTLGSNLSCIPSSSNSLADCTVRFGNDQFAPILRYGDLVQGNITINMVYYVEGLNHNLFSIGQFCDADLEVAFQKSTCFVRDLQGNDLLTAWLWHRRLSHLNFDYINLLSKKDVVIGLPKLKYVKDQLCSSCEVSKAKQSSFKSKTVPSSKGRLNLLHMDLCGPMRVASINGKKYILVIVDDYSRYTWTLFLRSKDETPEVLKDFLTMIQRNLQAPVISVRTDRGTKFLNKTLHAFFKEEGIEHQTSTPRTPEQNDVVERQKCTLVEAARRMLSASKLPFFYLTRDGENLDKMKEKGDPYILVGYSTQSKGYRDYNKRTRLIVESIHLRFDEIKMTSEMFVANDTSGLVPQRQKATDYVNFDPVPQLQHVSPSADTIVLSQQELDLLFGPLYDEFFNTGTSSVNKSSSPIDNSIQQDIPPTTNIHPKTEPTTPTVHIEENNDNKAEDAHFEPYEFVNPFCILPVQTRRQLTTNPKMCMFALTVSTAELKNIKEAMADSAWIEAMQEELHQFYKLQVWELVDKPFGKNEEGIDFKESFALVAHLEAVRIFIAHAAHKSFPIYQMDMKTSFLNGPLKEEVYVAQPNRYVDPDHPKRFTA</sequence>
<reference evidence="5" key="2">
    <citation type="submission" date="2022-01" db="EMBL/GenBank/DDBJ databases">
        <authorList>
            <person name="Yamashiro T."/>
            <person name="Shiraishi A."/>
            <person name="Satake H."/>
            <person name="Nakayama K."/>
        </authorList>
    </citation>
    <scope>NUCLEOTIDE SEQUENCE</scope>
</reference>
<keyword evidence="2" id="KW-0378">Hydrolase</keyword>
<evidence type="ECO:0000259" key="4">
    <source>
        <dbReference type="PROSITE" id="PS50994"/>
    </source>
</evidence>
<dbReference type="InterPro" id="IPR036397">
    <property type="entry name" value="RNaseH_sf"/>
</dbReference>
<organism evidence="5 6">
    <name type="scientific">Tanacetum coccineum</name>
    <dbReference type="NCBI Taxonomy" id="301880"/>
    <lineage>
        <taxon>Eukaryota</taxon>
        <taxon>Viridiplantae</taxon>
        <taxon>Streptophyta</taxon>
        <taxon>Embryophyta</taxon>
        <taxon>Tracheophyta</taxon>
        <taxon>Spermatophyta</taxon>
        <taxon>Magnoliopsida</taxon>
        <taxon>eudicotyledons</taxon>
        <taxon>Gunneridae</taxon>
        <taxon>Pentapetalae</taxon>
        <taxon>asterids</taxon>
        <taxon>campanulids</taxon>
        <taxon>Asterales</taxon>
        <taxon>Asteraceae</taxon>
        <taxon>Asteroideae</taxon>
        <taxon>Anthemideae</taxon>
        <taxon>Anthemidinae</taxon>
        <taxon>Tanacetum</taxon>
    </lineage>
</organism>
<proteinExistence type="predicted"/>
<dbReference type="InterPro" id="IPR001584">
    <property type="entry name" value="Integrase_cat-core"/>
</dbReference>
<dbReference type="PANTHER" id="PTHR42648:SF21">
    <property type="entry name" value="CYSTEINE-RICH RLK (RECEPTOR-LIKE PROTEIN KINASE) 8"/>
    <property type="match status" value="1"/>
</dbReference>
<reference evidence="5" key="1">
    <citation type="journal article" date="2022" name="Int. J. Mol. Sci.">
        <title>Draft Genome of Tanacetum Coccineum: Genomic Comparison of Closely Related Tanacetum-Family Plants.</title>
        <authorList>
            <person name="Yamashiro T."/>
            <person name="Shiraishi A."/>
            <person name="Nakayama K."/>
            <person name="Satake H."/>
        </authorList>
    </citation>
    <scope>NUCLEOTIDE SEQUENCE</scope>
</reference>
<evidence type="ECO:0000256" key="2">
    <source>
        <dbReference type="ARBA" id="ARBA00022801"/>
    </source>
</evidence>
<dbReference type="InterPro" id="IPR039537">
    <property type="entry name" value="Retrotran_Ty1/copia-like"/>
</dbReference>
<gene>
    <name evidence="5" type="ORF">Tco_0769220</name>
</gene>
<dbReference type="Pfam" id="PF07727">
    <property type="entry name" value="RVT_2"/>
    <property type="match status" value="1"/>
</dbReference>
<dbReference type="Pfam" id="PF00665">
    <property type="entry name" value="rve"/>
    <property type="match status" value="1"/>
</dbReference>
<dbReference type="InterPro" id="IPR013103">
    <property type="entry name" value="RVT_2"/>
</dbReference>
<dbReference type="PROSITE" id="PS50994">
    <property type="entry name" value="INTEGRASE"/>
    <property type="match status" value="1"/>
</dbReference>
<protein>
    <submittedName>
        <fullName evidence="5">Copia-type pol polyprotein</fullName>
    </submittedName>
</protein>
<keyword evidence="6" id="KW-1185">Reference proteome</keyword>
<feature type="domain" description="Integrase catalytic" evidence="4">
    <location>
        <begin position="329"/>
        <end position="543"/>
    </location>
</feature>
<evidence type="ECO:0000256" key="1">
    <source>
        <dbReference type="ARBA" id="ARBA00022723"/>
    </source>
</evidence>
<dbReference type="Gene3D" id="3.30.420.10">
    <property type="entry name" value="Ribonuclease H-like superfamily/Ribonuclease H"/>
    <property type="match status" value="1"/>
</dbReference>
<evidence type="ECO:0000313" key="6">
    <source>
        <dbReference type="Proteomes" id="UP001151760"/>
    </source>
</evidence>
<dbReference type="EMBL" id="BQNB010011133">
    <property type="protein sequence ID" value="GJS86584.1"/>
    <property type="molecule type" value="Genomic_DNA"/>
</dbReference>